<evidence type="ECO:0000256" key="4">
    <source>
        <dbReference type="PROSITE-ProRule" id="PRU00207"/>
    </source>
</evidence>
<gene>
    <name evidence="7" type="ORF">Q5P01_009848</name>
</gene>
<organism evidence="7 8">
    <name type="scientific">Channa striata</name>
    <name type="common">Snakehead murrel</name>
    <name type="synonym">Ophicephalus striatus</name>
    <dbReference type="NCBI Taxonomy" id="64152"/>
    <lineage>
        <taxon>Eukaryota</taxon>
        <taxon>Metazoa</taxon>
        <taxon>Chordata</taxon>
        <taxon>Craniata</taxon>
        <taxon>Vertebrata</taxon>
        <taxon>Euteleostomi</taxon>
        <taxon>Actinopterygii</taxon>
        <taxon>Neopterygii</taxon>
        <taxon>Teleostei</taxon>
        <taxon>Neoteleostei</taxon>
        <taxon>Acanthomorphata</taxon>
        <taxon>Anabantaria</taxon>
        <taxon>Anabantiformes</taxon>
        <taxon>Channoidei</taxon>
        <taxon>Channidae</taxon>
        <taxon>Channa</taxon>
    </lineage>
</organism>
<dbReference type="InterPro" id="IPR051986">
    <property type="entry name" value="Innate_Immune_Apopt_Reg"/>
</dbReference>
<feature type="zinc finger region" description="TRAF-type" evidence="4">
    <location>
        <begin position="25"/>
        <end position="100"/>
    </location>
</feature>
<feature type="region of interest" description="Disordered" evidence="5">
    <location>
        <begin position="131"/>
        <end position="152"/>
    </location>
</feature>
<evidence type="ECO:0000256" key="2">
    <source>
        <dbReference type="ARBA" id="ARBA00022771"/>
    </source>
</evidence>
<sequence length="269" mass="31052">MENKETTRTCGQCNKEVAEINFALHETHCRRFLCVCPDCDEAVPREQLNQHKEDEHAVVRCSKCNTKMERRHLMDHEADECVERLQACQFCNLELPWKQLDEHCLSCGSRTELCKDCGRYVKLREQSEHSLTCSNTDSNSNPPQTASSPPNMTKPMVQCRRCTVPFPVADITEHEFECYVASRCENEEALADQAEDDEDEGDFSSQVTTPQQISTYEATFLSDRLYRSPWAYYGGDPYQIMACPHCHLALPVKTLRWHQGKCQRYILLK</sequence>
<evidence type="ECO:0000313" key="8">
    <source>
        <dbReference type="Proteomes" id="UP001187415"/>
    </source>
</evidence>
<dbReference type="AlphaFoldDB" id="A0AA88SR77"/>
<feature type="domain" description="TRAF-type" evidence="6">
    <location>
        <begin position="25"/>
        <end position="100"/>
    </location>
</feature>
<name>A0AA88SR77_CHASR</name>
<dbReference type="Gene3D" id="3.30.40.10">
    <property type="entry name" value="Zinc/RING finger domain, C3HC4 (zinc finger)"/>
    <property type="match status" value="2"/>
</dbReference>
<evidence type="ECO:0000256" key="1">
    <source>
        <dbReference type="ARBA" id="ARBA00022723"/>
    </source>
</evidence>
<feature type="compositionally biased region" description="Polar residues" evidence="5">
    <location>
        <begin position="131"/>
        <end position="151"/>
    </location>
</feature>
<comment type="caution">
    <text evidence="7">The sequence shown here is derived from an EMBL/GenBank/DDBJ whole genome shotgun (WGS) entry which is preliminary data.</text>
</comment>
<dbReference type="Pfam" id="PF18608">
    <property type="entry name" value="XAF1_C"/>
    <property type="match status" value="1"/>
</dbReference>
<dbReference type="PROSITE" id="PS50145">
    <property type="entry name" value="ZF_TRAF"/>
    <property type="match status" value="1"/>
</dbReference>
<evidence type="ECO:0000256" key="5">
    <source>
        <dbReference type="SAM" id="MobiDB-lite"/>
    </source>
</evidence>
<keyword evidence="1 4" id="KW-0479">Metal-binding</keyword>
<dbReference type="InterPro" id="IPR049439">
    <property type="entry name" value="TRAFD1-XIAF1_Znf"/>
</dbReference>
<evidence type="ECO:0000313" key="7">
    <source>
        <dbReference type="EMBL" id="KAK2846849.1"/>
    </source>
</evidence>
<dbReference type="GO" id="GO:0005739">
    <property type="term" value="C:mitochondrion"/>
    <property type="evidence" value="ECO:0007669"/>
    <property type="project" value="TreeGrafter"/>
</dbReference>
<proteinExistence type="predicted"/>
<keyword evidence="2 4" id="KW-0863">Zinc-finger</keyword>
<dbReference type="InterPro" id="IPR001293">
    <property type="entry name" value="Znf_TRAF"/>
</dbReference>
<dbReference type="InterPro" id="IPR041386">
    <property type="entry name" value="XAF1_C"/>
</dbReference>
<dbReference type="GO" id="GO:0008270">
    <property type="term" value="F:zinc ion binding"/>
    <property type="evidence" value="ECO:0007669"/>
    <property type="project" value="UniProtKB-KW"/>
</dbReference>
<dbReference type="GO" id="GO:0006915">
    <property type="term" value="P:apoptotic process"/>
    <property type="evidence" value="ECO:0007669"/>
    <property type="project" value="InterPro"/>
</dbReference>
<dbReference type="Pfam" id="PF21366">
    <property type="entry name" value="TRAFD1-XIAF1_ZnF"/>
    <property type="match status" value="1"/>
</dbReference>
<dbReference type="PANTHER" id="PTHR16295">
    <property type="entry name" value="TRAF-TYPE ZINC FINGER PROTEIN-RELATED"/>
    <property type="match status" value="1"/>
</dbReference>
<dbReference type="Proteomes" id="UP001187415">
    <property type="component" value="Unassembled WGS sequence"/>
</dbReference>
<keyword evidence="8" id="KW-1185">Reference proteome</keyword>
<evidence type="ECO:0000259" key="6">
    <source>
        <dbReference type="PROSITE" id="PS50145"/>
    </source>
</evidence>
<protein>
    <recommendedName>
        <fullName evidence="6">TRAF-type domain-containing protein</fullName>
    </recommendedName>
</protein>
<evidence type="ECO:0000256" key="3">
    <source>
        <dbReference type="ARBA" id="ARBA00022833"/>
    </source>
</evidence>
<accession>A0AA88SR77</accession>
<dbReference type="InterPro" id="IPR013083">
    <property type="entry name" value="Znf_RING/FYVE/PHD"/>
</dbReference>
<reference evidence="7" key="1">
    <citation type="submission" date="2023-07" db="EMBL/GenBank/DDBJ databases">
        <title>Chromosome-level Genome Assembly of Striped Snakehead (Channa striata).</title>
        <authorList>
            <person name="Liu H."/>
        </authorList>
    </citation>
    <scope>NUCLEOTIDE SEQUENCE</scope>
    <source>
        <strain evidence="7">Gz</strain>
        <tissue evidence="7">Muscle</tissue>
    </source>
</reference>
<keyword evidence="3 4" id="KW-0862">Zinc</keyword>
<dbReference type="PANTHER" id="PTHR16295:SF17">
    <property type="entry name" value="XIAP-ASSOCIATED FACTOR 1"/>
    <property type="match status" value="1"/>
</dbReference>
<dbReference type="EMBL" id="JAUPFM010000007">
    <property type="protein sequence ID" value="KAK2846849.1"/>
    <property type="molecule type" value="Genomic_DNA"/>
</dbReference>